<dbReference type="EMBL" id="ML977584">
    <property type="protein sequence ID" value="KAF2001239.1"/>
    <property type="molecule type" value="Genomic_DNA"/>
</dbReference>
<evidence type="ECO:0000313" key="3">
    <source>
        <dbReference type="Proteomes" id="UP000799779"/>
    </source>
</evidence>
<evidence type="ECO:0000256" key="1">
    <source>
        <dbReference type="SAM" id="MobiDB-lite"/>
    </source>
</evidence>
<reference evidence="2" key="1">
    <citation type="journal article" date="2020" name="Stud. Mycol.">
        <title>101 Dothideomycetes genomes: a test case for predicting lifestyles and emergence of pathogens.</title>
        <authorList>
            <person name="Haridas S."/>
            <person name="Albert R."/>
            <person name="Binder M."/>
            <person name="Bloem J."/>
            <person name="Labutti K."/>
            <person name="Salamov A."/>
            <person name="Andreopoulos B."/>
            <person name="Baker S."/>
            <person name="Barry K."/>
            <person name="Bills G."/>
            <person name="Bluhm B."/>
            <person name="Cannon C."/>
            <person name="Castanera R."/>
            <person name="Culley D."/>
            <person name="Daum C."/>
            <person name="Ezra D."/>
            <person name="Gonzalez J."/>
            <person name="Henrissat B."/>
            <person name="Kuo A."/>
            <person name="Liang C."/>
            <person name="Lipzen A."/>
            <person name="Lutzoni F."/>
            <person name="Magnuson J."/>
            <person name="Mondo S."/>
            <person name="Nolan M."/>
            <person name="Ohm R."/>
            <person name="Pangilinan J."/>
            <person name="Park H.-J."/>
            <person name="Ramirez L."/>
            <person name="Alfaro M."/>
            <person name="Sun H."/>
            <person name="Tritt A."/>
            <person name="Yoshinaga Y."/>
            <person name="Zwiers L.-H."/>
            <person name="Turgeon B."/>
            <person name="Goodwin S."/>
            <person name="Spatafora J."/>
            <person name="Crous P."/>
            <person name="Grigoriev I."/>
        </authorList>
    </citation>
    <scope>NUCLEOTIDE SEQUENCE</scope>
    <source>
        <strain evidence="2">CBS 123094</strain>
    </source>
</reference>
<organism evidence="2 3">
    <name type="scientific">Amniculicola lignicola CBS 123094</name>
    <dbReference type="NCBI Taxonomy" id="1392246"/>
    <lineage>
        <taxon>Eukaryota</taxon>
        <taxon>Fungi</taxon>
        <taxon>Dikarya</taxon>
        <taxon>Ascomycota</taxon>
        <taxon>Pezizomycotina</taxon>
        <taxon>Dothideomycetes</taxon>
        <taxon>Pleosporomycetidae</taxon>
        <taxon>Pleosporales</taxon>
        <taxon>Amniculicolaceae</taxon>
        <taxon>Amniculicola</taxon>
    </lineage>
</organism>
<proteinExistence type="predicted"/>
<dbReference type="OrthoDB" id="3795027at2759"/>
<feature type="compositionally biased region" description="Basic and acidic residues" evidence="1">
    <location>
        <begin position="34"/>
        <end position="56"/>
    </location>
</feature>
<evidence type="ECO:0000313" key="2">
    <source>
        <dbReference type="EMBL" id="KAF2001239.1"/>
    </source>
</evidence>
<name>A0A6A5WK99_9PLEO</name>
<evidence type="ECO:0008006" key="4">
    <source>
        <dbReference type="Google" id="ProtNLM"/>
    </source>
</evidence>
<dbReference type="AlphaFoldDB" id="A0A6A5WK99"/>
<protein>
    <recommendedName>
        <fullName evidence="4">PA domain-containing protein</fullName>
    </recommendedName>
</protein>
<feature type="compositionally biased region" description="Polar residues" evidence="1">
    <location>
        <begin position="1"/>
        <end position="10"/>
    </location>
</feature>
<gene>
    <name evidence="2" type="ORF">P154DRAFT_175048</name>
</gene>
<accession>A0A6A5WK99</accession>
<dbReference type="Proteomes" id="UP000799779">
    <property type="component" value="Unassembled WGS sequence"/>
</dbReference>
<sequence>MTTPIDQQWITMDHSDANIAPASEPTIELTINTKPKDEKTEEGKKCTCKNTSKEDAMSDDEADIPVRDSRSRDRRRVPRRYSLSPSPVRLRQRYRSPVRDELTILKSSASLLEKAGDYDGVADMPYPARTSVYLTTYPFTTRDVKKWGWLLGNGVEEQWATESLSRSAIHAGDDGNTGYPIISDIPRRSRSPYYDPLNSAPVPNIFLSRALDKNVVPEDAEGVKYMVIVQDKQTPKQSKLVVAESRKAAGIVIYYEAISGNSVTFVGATTTAVERGARMKVKKVASLEEATEVEKDGFLGLVC</sequence>
<keyword evidence="3" id="KW-1185">Reference proteome</keyword>
<feature type="region of interest" description="Disordered" evidence="1">
    <location>
        <begin position="1"/>
        <end position="84"/>
    </location>
</feature>